<evidence type="ECO:0000256" key="1">
    <source>
        <dbReference type="SAM" id="MobiDB-lite"/>
    </source>
</evidence>
<gene>
    <name evidence="2" type="ORF">OVN521_LOCUS44784</name>
</gene>
<reference evidence="2" key="1">
    <citation type="submission" date="2021-02" db="EMBL/GenBank/DDBJ databases">
        <authorList>
            <person name="Nowell W R."/>
        </authorList>
    </citation>
    <scope>NUCLEOTIDE SEQUENCE</scope>
</reference>
<sequence>MATGSPPSLGSNVIQNMPTSSSEQYDARNSCKLRRQHPVKRESSRRIVVRPVVQRRREPSLSSSC</sequence>
<keyword evidence="3" id="KW-1185">Reference proteome</keyword>
<dbReference type="EMBL" id="CAJOBG010070145">
    <property type="protein sequence ID" value="CAF4590809.1"/>
    <property type="molecule type" value="Genomic_DNA"/>
</dbReference>
<accession>A0A821BEB8</accession>
<name>A0A821BEB8_9BILA</name>
<feature type="non-terminal residue" evidence="2">
    <location>
        <position position="65"/>
    </location>
</feature>
<comment type="caution">
    <text evidence="2">The sequence shown here is derived from an EMBL/GenBank/DDBJ whole genome shotgun (WGS) entry which is preliminary data.</text>
</comment>
<organism evidence="2 3">
    <name type="scientific">Rotaria magnacalcarata</name>
    <dbReference type="NCBI Taxonomy" id="392030"/>
    <lineage>
        <taxon>Eukaryota</taxon>
        <taxon>Metazoa</taxon>
        <taxon>Spiralia</taxon>
        <taxon>Gnathifera</taxon>
        <taxon>Rotifera</taxon>
        <taxon>Eurotatoria</taxon>
        <taxon>Bdelloidea</taxon>
        <taxon>Philodinida</taxon>
        <taxon>Philodinidae</taxon>
        <taxon>Rotaria</taxon>
    </lineage>
</organism>
<feature type="region of interest" description="Disordered" evidence="1">
    <location>
        <begin position="1"/>
        <end position="65"/>
    </location>
</feature>
<evidence type="ECO:0000313" key="2">
    <source>
        <dbReference type="EMBL" id="CAF4590809.1"/>
    </source>
</evidence>
<dbReference type="Proteomes" id="UP000663866">
    <property type="component" value="Unassembled WGS sequence"/>
</dbReference>
<proteinExistence type="predicted"/>
<feature type="compositionally biased region" description="Polar residues" evidence="1">
    <location>
        <begin position="1"/>
        <end position="24"/>
    </location>
</feature>
<dbReference type="AlphaFoldDB" id="A0A821BEB8"/>
<protein>
    <submittedName>
        <fullName evidence="2">Uncharacterized protein</fullName>
    </submittedName>
</protein>
<evidence type="ECO:0000313" key="3">
    <source>
        <dbReference type="Proteomes" id="UP000663866"/>
    </source>
</evidence>